<protein>
    <recommendedName>
        <fullName evidence="1">AB hydrolase-1 domain-containing protein</fullName>
    </recommendedName>
</protein>
<accession>A0A1T2L255</accession>
<organism evidence="2 3">
    <name type="scientific">Solemya pervernicosa gill symbiont</name>
    <dbReference type="NCBI Taxonomy" id="642797"/>
    <lineage>
        <taxon>Bacteria</taxon>
        <taxon>Pseudomonadati</taxon>
        <taxon>Pseudomonadota</taxon>
        <taxon>Gammaproteobacteria</taxon>
        <taxon>sulfur-oxidizing symbionts</taxon>
    </lineage>
</organism>
<gene>
    <name evidence="2" type="ORF">BOW53_12850</name>
</gene>
<dbReference type="SUPFAM" id="SSF53474">
    <property type="entry name" value="alpha/beta-Hydrolases"/>
    <property type="match status" value="1"/>
</dbReference>
<proteinExistence type="predicted"/>
<evidence type="ECO:0000313" key="3">
    <source>
        <dbReference type="Proteomes" id="UP000191110"/>
    </source>
</evidence>
<feature type="domain" description="AB hydrolase-1" evidence="1">
    <location>
        <begin position="1"/>
        <end position="86"/>
    </location>
</feature>
<reference evidence="2 3" key="1">
    <citation type="submission" date="2016-11" db="EMBL/GenBank/DDBJ databases">
        <title>Mixed transmission modes and dynamic genome evolution in an obligate animal-bacterial symbiosis.</title>
        <authorList>
            <person name="Russell S.L."/>
            <person name="Corbett-Detig R.B."/>
            <person name="Cavanaugh C.M."/>
        </authorList>
    </citation>
    <scope>NUCLEOTIDE SEQUENCE [LARGE SCALE GENOMIC DNA]</scope>
    <source>
        <strain evidence="2">Sveles-Q1</strain>
    </source>
</reference>
<sequence>MICIHGAGGTSAEFIGLGEYLAEYGYRTVAFDFPGHGFTRLQPVADSQRLAFKMRVMAAIMQKYDGPKVMFCSSGGAIHGNLLLQNAKKHRWLAELSVIYAEPSFIVDDITRVFSESTAPFLLGRFATLDQAVECWDETQLGLVAFKSETCKRRYISDWLTMSGDALVVNVDRGEMRRVLEEAVTIVKSGGFNALSRGVPVNNRTLFIWGEFGTTKAKVEKILPDRFRNYSSVDVKKSAHPLSMTCDAELVAVRDFIDDV</sequence>
<name>A0A1T2L255_9GAMM</name>
<dbReference type="InterPro" id="IPR029058">
    <property type="entry name" value="AB_hydrolase_fold"/>
</dbReference>
<dbReference type="InterPro" id="IPR000073">
    <property type="entry name" value="AB_hydrolase_1"/>
</dbReference>
<evidence type="ECO:0000259" key="1">
    <source>
        <dbReference type="Pfam" id="PF00561"/>
    </source>
</evidence>
<dbReference type="Gene3D" id="3.40.50.1820">
    <property type="entry name" value="alpha/beta hydrolase"/>
    <property type="match status" value="1"/>
</dbReference>
<dbReference type="Proteomes" id="UP000191110">
    <property type="component" value="Unassembled WGS sequence"/>
</dbReference>
<dbReference type="EMBL" id="MPRL01000059">
    <property type="protein sequence ID" value="OOZ39134.1"/>
    <property type="molecule type" value="Genomic_DNA"/>
</dbReference>
<keyword evidence="3" id="KW-1185">Reference proteome</keyword>
<dbReference type="AlphaFoldDB" id="A0A1T2L255"/>
<comment type="caution">
    <text evidence="2">The sequence shown here is derived from an EMBL/GenBank/DDBJ whole genome shotgun (WGS) entry which is preliminary data.</text>
</comment>
<dbReference type="Pfam" id="PF00561">
    <property type="entry name" value="Abhydrolase_1"/>
    <property type="match status" value="1"/>
</dbReference>
<evidence type="ECO:0000313" key="2">
    <source>
        <dbReference type="EMBL" id="OOZ39134.1"/>
    </source>
</evidence>